<dbReference type="EMBL" id="PITK01001757">
    <property type="protein sequence ID" value="TBU10442.1"/>
    <property type="molecule type" value="Genomic_DNA"/>
</dbReference>
<keyword evidence="4" id="KW-1185">Reference proteome</keyword>
<evidence type="ECO:0000313" key="3">
    <source>
        <dbReference type="EMBL" id="TBU13002.1"/>
    </source>
</evidence>
<dbReference type="EMBL" id="PITK01000562">
    <property type="protein sequence ID" value="TBU13002.1"/>
    <property type="molecule type" value="Genomic_DNA"/>
</dbReference>
<comment type="caution">
    <text evidence="1">The sequence shown here is derived from an EMBL/GenBank/DDBJ whole genome shotgun (WGS) entry which is preliminary data.</text>
</comment>
<evidence type="ECO:0000313" key="4">
    <source>
        <dbReference type="Proteomes" id="UP000292282"/>
    </source>
</evidence>
<name>A0A4Q9KWW5_9MICR</name>
<accession>A0A4Q9KWW5</accession>
<sequence>MPLSIEMIIDANNLEELYTQCLNGSIKEVNTDKSTTIRYIRQFAPIKYEIVRDFLTDNEIISELKRFGRNSILKNICKK</sequence>
<evidence type="ECO:0000313" key="5">
    <source>
        <dbReference type="Proteomes" id="UP000292362"/>
    </source>
</evidence>
<reference evidence="4 5" key="1">
    <citation type="submission" date="2017-12" db="EMBL/GenBank/DDBJ databases">
        <authorList>
            <person name="Pombert J.-F."/>
            <person name="Haag K.L."/>
            <person name="Ebert D."/>
        </authorList>
    </citation>
    <scope>NUCLEOTIDE SEQUENCE [LARGE SCALE GENOMIC DNA]</scope>
    <source>
        <strain evidence="1">FI-OER-3-3</strain>
        <strain evidence="2">IL-G-3</strain>
    </source>
</reference>
<dbReference type="EMBL" id="PITJ01001453">
    <property type="protein sequence ID" value="TBT99134.1"/>
    <property type="molecule type" value="Genomic_DNA"/>
</dbReference>
<dbReference type="Proteomes" id="UP000292362">
    <property type="component" value="Unassembled WGS sequence"/>
</dbReference>
<dbReference type="OrthoDB" id="2190729at2759"/>
<evidence type="ECO:0000313" key="1">
    <source>
        <dbReference type="EMBL" id="TBT99134.1"/>
    </source>
</evidence>
<dbReference type="VEuPathDB" id="MicrosporidiaDB:CWI37_1453p0030"/>
<dbReference type="AlphaFoldDB" id="A0A4Q9KWW5"/>
<dbReference type="VEuPathDB" id="MicrosporidiaDB:CWI38_1757p0030"/>
<dbReference type="VEuPathDB" id="MicrosporidiaDB:CWI38_0562p0060"/>
<proteinExistence type="predicted"/>
<gene>
    <name evidence="1" type="ORF">CWI37_1453p0030</name>
    <name evidence="3" type="ORF">CWI38_0562p0060</name>
    <name evidence="2" type="ORF">CWI38_1757p0030</name>
</gene>
<organism evidence="1 5">
    <name type="scientific">Hamiltosporidium tvaerminnensis</name>
    <dbReference type="NCBI Taxonomy" id="1176355"/>
    <lineage>
        <taxon>Eukaryota</taxon>
        <taxon>Fungi</taxon>
        <taxon>Fungi incertae sedis</taxon>
        <taxon>Microsporidia</taxon>
        <taxon>Dubosqiidae</taxon>
        <taxon>Hamiltosporidium</taxon>
    </lineage>
</organism>
<evidence type="ECO:0000313" key="2">
    <source>
        <dbReference type="EMBL" id="TBU10442.1"/>
    </source>
</evidence>
<dbReference type="Proteomes" id="UP000292282">
    <property type="component" value="Unassembled WGS sequence"/>
</dbReference>
<protein>
    <submittedName>
        <fullName evidence="1">Uncharacterized protein</fullName>
    </submittedName>
</protein>